<dbReference type="AlphaFoldDB" id="A0A933GMP0"/>
<feature type="domain" description="Signal transduction histidine kinase subgroup 3 dimerisation and phosphoacceptor" evidence="5">
    <location>
        <begin position="22"/>
        <end position="88"/>
    </location>
</feature>
<dbReference type="GO" id="GO:0000155">
    <property type="term" value="F:phosphorelay sensor kinase activity"/>
    <property type="evidence" value="ECO:0007669"/>
    <property type="project" value="InterPro"/>
</dbReference>
<dbReference type="PANTHER" id="PTHR24421:SF58">
    <property type="entry name" value="SIGNAL TRANSDUCTION HISTIDINE-PROTEIN KINASE_PHOSPHATASE UHPB"/>
    <property type="match status" value="1"/>
</dbReference>
<dbReference type="GO" id="GO:0016020">
    <property type="term" value="C:membrane"/>
    <property type="evidence" value="ECO:0007669"/>
    <property type="project" value="InterPro"/>
</dbReference>
<sequence length="225" mass="25334">MKASEERLKHLSAKLLAAQEEERKRIAHELHDSLGQYLTTIKLKTESVLKKTHKTRDERLTGPLESLVSVIQRTIEETKRIQLALRPAILDELGVLAGIDWLCKEFHKTHSEFGLEEQIDLAEEEIPDSLKTTIFRISQAAMNNIAGHRKAQAVRLSLRKTPGTIELLIEDNGHRFDMEEVLSATVFCRGFGLISMRERAKLSGGSFAMHSTKGAGTVIRTSWPI</sequence>
<dbReference type="InterPro" id="IPR003594">
    <property type="entry name" value="HATPase_dom"/>
</dbReference>
<organism evidence="6 7">
    <name type="scientific">Tectimicrobiota bacterium</name>
    <dbReference type="NCBI Taxonomy" id="2528274"/>
    <lineage>
        <taxon>Bacteria</taxon>
        <taxon>Pseudomonadati</taxon>
        <taxon>Nitrospinota/Tectimicrobiota group</taxon>
        <taxon>Candidatus Tectimicrobiota</taxon>
    </lineage>
</organism>
<keyword evidence="1" id="KW-0808">Transferase</keyword>
<gene>
    <name evidence="6" type="ORF">HY730_10260</name>
</gene>
<proteinExistence type="predicted"/>
<dbReference type="Pfam" id="PF02518">
    <property type="entry name" value="HATPase_c"/>
    <property type="match status" value="1"/>
</dbReference>
<dbReference type="PANTHER" id="PTHR24421">
    <property type="entry name" value="NITRATE/NITRITE SENSOR PROTEIN NARX-RELATED"/>
    <property type="match status" value="1"/>
</dbReference>
<dbReference type="GO" id="GO:0046983">
    <property type="term" value="F:protein dimerization activity"/>
    <property type="evidence" value="ECO:0007669"/>
    <property type="project" value="InterPro"/>
</dbReference>
<dbReference type="Proteomes" id="UP000772181">
    <property type="component" value="Unassembled WGS sequence"/>
</dbReference>
<evidence type="ECO:0000256" key="1">
    <source>
        <dbReference type="ARBA" id="ARBA00022679"/>
    </source>
</evidence>
<protein>
    <submittedName>
        <fullName evidence="6">Sensor histidine kinase</fullName>
    </submittedName>
</protein>
<keyword evidence="3" id="KW-0902">Two-component regulatory system</keyword>
<dbReference type="CDD" id="cd16917">
    <property type="entry name" value="HATPase_UhpB-NarQ-NarX-like"/>
    <property type="match status" value="1"/>
</dbReference>
<dbReference type="InterPro" id="IPR050482">
    <property type="entry name" value="Sensor_HK_TwoCompSys"/>
</dbReference>
<evidence type="ECO:0000259" key="5">
    <source>
        <dbReference type="Pfam" id="PF07730"/>
    </source>
</evidence>
<reference evidence="6" key="1">
    <citation type="submission" date="2020-07" db="EMBL/GenBank/DDBJ databases">
        <title>Huge and variable diversity of episymbiotic CPR bacteria and DPANN archaea in groundwater ecosystems.</title>
        <authorList>
            <person name="He C.Y."/>
            <person name="Keren R."/>
            <person name="Whittaker M."/>
            <person name="Farag I.F."/>
            <person name="Doudna J."/>
            <person name="Cate J.H.D."/>
            <person name="Banfield J.F."/>
        </authorList>
    </citation>
    <scope>NUCLEOTIDE SEQUENCE</scope>
    <source>
        <strain evidence="6">NC_groundwater_1482_Ag_S-0.65um_47_24</strain>
    </source>
</reference>
<dbReference type="Pfam" id="PF07730">
    <property type="entry name" value="HisKA_3"/>
    <property type="match status" value="1"/>
</dbReference>
<name>A0A933GMP0_UNCTE</name>
<evidence type="ECO:0000313" key="6">
    <source>
        <dbReference type="EMBL" id="MBI4596737.1"/>
    </source>
</evidence>
<dbReference type="InterPro" id="IPR011712">
    <property type="entry name" value="Sig_transdc_His_kin_sub3_dim/P"/>
</dbReference>
<evidence type="ECO:0000259" key="4">
    <source>
        <dbReference type="Pfam" id="PF02518"/>
    </source>
</evidence>
<dbReference type="Gene3D" id="1.20.5.1930">
    <property type="match status" value="1"/>
</dbReference>
<dbReference type="Gene3D" id="3.30.565.10">
    <property type="entry name" value="Histidine kinase-like ATPase, C-terminal domain"/>
    <property type="match status" value="1"/>
</dbReference>
<accession>A0A933GMP0</accession>
<evidence type="ECO:0000256" key="3">
    <source>
        <dbReference type="ARBA" id="ARBA00023012"/>
    </source>
</evidence>
<dbReference type="InterPro" id="IPR036890">
    <property type="entry name" value="HATPase_C_sf"/>
</dbReference>
<feature type="domain" description="Histidine kinase/HSP90-like ATPase" evidence="4">
    <location>
        <begin position="133"/>
        <end position="224"/>
    </location>
</feature>
<keyword evidence="2 6" id="KW-0418">Kinase</keyword>
<evidence type="ECO:0000256" key="2">
    <source>
        <dbReference type="ARBA" id="ARBA00022777"/>
    </source>
</evidence>
<comment type="caution">
    <text evidence="6">The sequence shown here is derived from an EMBL/GenBank/DDBJ whole genome shotgun (WGS) entry which is preliminary data.</text>
</comment>
<dbReference type="SUPFAM" id="SSF55874">
    <property type="entry name" value="ATPase domain of HSP90 chaperone/DNA topoisomerase II/histidine kinase"/>
    <property type="match status" value="1"/>
</dbReference>
<evidence type="ECO:0000313" key="7">
    <source>
        <dbReference type="Proteomes" id="UP000772181"/>
    </source>
</evidence>
<dbReference type="EMBL" id="JACQWF010000439">
    <property type="protein sequence ID" value="MBI4596737.1"/>
    <property type="molecule type" value="Genomic_DNA"/>
</dbReference>